<accession>A0A3M0KQM7</accession>
<evidence type="ECO:0000313" key="2">
    <source>
        <dbReference type="EMBL" id="RMC15413.1"/>
    </source>
</evidence>
<dbReference type="Proteomes" id="UP000269221">
    <property type="component" value="Unassembled WGS sequence"/>
</dbReference>
<protein>
    <submittedName>
        <fullName evidence="2">Uncharacterized protein</fullName>
    </submittedName>
</protein>
<gene>
    <name evidence="2" type="ORF">DUI87_07604</name>
</gene>
<proteinExistence type="predicted"/>
<dbReference type="EMBL" id="QRBI01000104">
    <property type="protein sequence ID" value="RMC15413.1"/>
    <property type="molecule type" value="Genomic_DNA"/>
</dbReference>
<comment type="caution">
    <text evidence="2">The sequence shown here is derived from an EMBL/GenBank/DDBJ whole genome shotgun (WGS) entry which is preliminary data.</text>
</comment>
<evidence type="ECO:0000256" key="1">
    <source>
        <dbReference type="SAM" id="MobiDB-lite"/>
    </source>
</evidence>
<feature type="region of interest" description="Disordered" evidence="1">
    <location>
        <begin position="21"/>
        <end position="41"/>
    </location>
</feature>
<keyword evidence="3" id="KW-1185">Reference proteome</keyword>
<evidence type="ECO:0000313" key="3">
    <source>
        <dbReference type="Proteomes" id="UP000269221"/>
    </source>
</evidence>
<sequence>MNHKRWVGDFLGPSLSLNALSGTFQKPGKGPGVTDKVPKRRERGLTGTATRSMNLAMTVKHPKKLKDFGLDIKNYTIYCNSKTSSEESSKARK</sequence>
<organism evidence="2 3">
    <name type="scientific">Hirundo rustica rustica</name>
    <dbReference type="NCBI Taxonomy" id="333673"/>
    <lineage>
        <taxon>Eukaryota</taxon>
        <taxon>Metazoa</taxon>
        <taxon>Chordata</taxon>
        <taxon>Craniata</taxon>
        <taxon>Vertebrata</taxon>
        <taxon>Euteleostomi</taxon>
        <taxon>Archelosauria</taxon>
        <taxon>Archosauria</taxon>
        <taxon>Dinosauria</taxon>
        <taxon>Saurischia</taxon>
        <taxon>Theropoda</taxon>
        <taxon>Coelurosauria</taxon>
        <taxon>Aves</taxon>
        <taxon>Neognathae</taxon>
        <taxon>Neoaves</taxon>
        <taxon>Telluraves</taxon>
        <taxon>Australaves</taxon>
        <taxon>Passeriformes</taxon>
        <taxon>Sylvioidea</taxon>
        <taxon>Hirundinidae</taxon>
        <taxon>Hirundo</taxon>
    </lineage>
</organism>
<name>A0A3M0KQM7_HIRRU</name>
<dbReference type="AlphaFoldDB" id="A0A3M0KQM7"/>
<reference evidence="2 3" key="1">
    <citation type="submission" date="2018-07" db="EMBL/GenBank/DDBJ databases">
        <title>A high quality draft genome assembly of the barn swallow (H. rustica rustica).</title>
        <authorList>
            <person name="Formenti G."/>
            <person name="Chiara M."/>
            <person name="Poveda L."/>
            <person name="Francoijs K.-J."/>
            <person name="Bonisoli-Alquati A."/>
            <person name="Canova L."/>
            <person name="Gianfranceschi L."/>
            <person name="Horner D.S."/>
            <person name="Saino N."/>
        </authorList>
    </citation>
    <scope>NUCLEOTIDE SEQUENCE [LARGE SCALE GENOMIC DNA]</scope>
    <source>
        <strain evidence="2">Chelidonia</strain>
        <tissue evidence="2">Blood</tissue>
    </source>
</reference>